<feature type="domain" description="ZP" evidence="2">
    <location>
        <begin position="32"/>
        <end position="281"/>
    </location>
</feature>
<name>A0MCN3_HALDH</name>
<dbReference type="AlphaFoldDB" id="A0MCN3"/>
<gene>
    <name evidence="3" type="primary">VEZP4</name>
</gene>
<feature type="chain" id="PRO_5002627342" evidence="1">
    <location>
        <begin position="20"/>
        <end position="323"/>
    </location>
</feature>
<dbReference type="EMBL" id="DQ453719">
    <property type="protein sequence ID" value="ABE72924.1"/>
    <property type="molecule type" value="mRNA"/>
</dbReference>
<sequence>MPARVTILAILSYMATTQAVVPPGHIMHIFPACGSNGVGDAVVKLVTDYETGAKATCAGGKKVDFVSSNGVEYTLPVSYPVAGGGTSKCKFVKAKDSLVFTIQVTVAYGVPGSRIHQNDEHYTISCYFQPAANKESGSVTVSPGINPAKVVAGNSPPRSKSVIHLYIVDVIGRKLGSAAPAGKMVRLQAVTLGPKDKGIRPESCDALNSKGGRFPVLRSGCGDGMVMKRTKGFLTVGKKTYSSYFKLFIVNGDPFLSFVCNFTVCDTTCNGSSCSAKASGRRRRDQSDESTGTFFWSSKSQASTKVLTLTSDPIDVHGGVDQV</sequence>
<keyword evidence="1" id="KW-0732">Signal</keyword>
<dbReference type="InterPro" id="IPR057371">
    <property type="entry name" value="VERL_C"/>
</dbReference>
<evidence type="ECO:0000259" key="2">
    <source>
        <dbReference type="PROSITE" id="PS51034"/>
    </source>
</evidence>
<protein>
    <submittedName>
        <fullName evidence="3">Vitelline envelope zona pellucida domain 4</fullName>
    </submittedName>
</protein>
<dbReference type="InterPro" id="IPR001507">
    <property type="entry name" value="ZP_dom"/>
</dbReference>
<feature type="signal peptide" evidence="1">
    <location>
        <begin position="1"/>
        <end position="19"/>
    </location>
</feature>
<reference evidence="3" key="1">
    <citation type="journal article" date="2006" name="Proc. Natl. Acad. Sci. U.S.A.">
        <title>Rapidly evolving zona pellucida domain proteins are a major component of the vitelline envelope of abalone eggs.</title>
        <authorList>
            <person name="Aagaard J.E."/>
            <person name="Yi X."/>
            <person name="MacCoss M.J."/>
            <person name="Swanson W.J."/>
        </authorList>
    </citation>
    <scope>NUCLEOTIDE SEQUENCE</scope>
</reference>
<accession>A0MCN3</accession>
<evidence type="ECO:0000313" key="3">
    <source>
        <dbReference type="EMBL" id="ABE72924.1"/>
    </source>
</evidence>
<evidence type="ECO:0000256" key="1">
    <source>
        <dbReference type="SAM" id="SignalP"/>
    </source>
</evidence>
<organism evidence="3">
    <name type="scientific">Haliotis discus hannai</name>
    <name type="common">Japanese abalone</name>
    <dbReference type="NCBI Taxonomy" id="42344"/>
    <lineage>
        <taxon>Eukaryota</taxon>
        <taxon>Metazoa</taxon>
        <taxon>Spiralia</taxon>
        <taxon>Lophotrochozoa</taxon>
        <taxon>Mollusca</taxon>
        <taxon>Gastropoda</taxon>
        <taxon>Vetigastropoda</taxon>
        <taxon>Lepetellida</taxon>
        <taxon>Haliotoidea</taxon>
        <taxon>Haliotidae</taxon>
        <taxon>Haliotis</taxon>
    </lineage>
</organism>
<dbReference type="PROSITE" id="PS51034">
    <property type="entry name" value="ZP_2"/>
    <property type="match status" value="1"/>
</dbReference>
<proteinExistence type="evidence at transcript level"/>
<dbReference type="Pfam" id="PF25272">
    <property type="entry name" value="VERL_C"/>
    <property type="match status" value="1"/>
</dbReference>